<organism evidence="1 2">
    <name type="scientific">Arctium lappa</name>
    <name type="common">Greater burdock</name>
    <name type="synonym">Lappa major</name>
    <dbReference type="NCBI Taxonomy" id="4217"/>
    <lineage>
        <taxon>Eukaryota</taxon>
        <taxon>Viridiplantae</taxon>
        <taxon>Streptophyta</taxon>
        <taxon>Embryophyta</taxon>
        <taxon>Tracheophyta</taxon>
        <taxon>Spermatophyta</taxon>
        <taxon>Magnoliopsida</taxon>
        <taxon>eudicotyledons</taxon>
        <taxon>Gunneridae</taxon>
        <taxon>Pentapetalae</taxon>
        <taxon>asterids</taxon>
        <taxon>campanulids</taxon>
        <taxon>Asterales</taxon>
        <taxon>Asteraceae</taxon>
        <taxon>Carduoideae</taxon>
        <taxon>Cardueae</taxon>
        <taxon>Arctiinae</taxon>
        <taxon>Arctium</taxon>
    </lineage>
</organism>
<comment type="caution">
    <text evidence="1">The sequence shown here is derived from an EMBL/GenBank/DDBJ whole genome shotgun (WGS) entry which is preliminary data.</text>
</comment>
<protein>
    <submittedName>
        <fullName evidence="1">Uncharacterized protein</fullName>
    </submittedName>
</protein>
<reference evidence="2" key="1">
    <citation type="journal article" date="2022" name="Mol. Ecol. Resour.">
        <title>The genomes of chicory, endive, great burdock and yacon provide insights into Asteraceae palaeo-polyploidization history and plant inulin production.</title>
        <authorList>
            <person name="Fan W."/>
            <person name="Wang S."/>
            <person name="Wang H."/>
            <person name="Wang A."/>
            <person name="Jiang F."/>
            <person name="Liu H."/>
            <person name="Zhao H."/>
            <person name="Xu D."/>
            <person name="Zhang Y."/>
        </authorList>
    </citation>
    <scope>NUCLEOTIDE SEQUENCE [LARGE SCALE GENOMIC DNA]</scope>
    <source>
        <strain evidence="2">cv. Niubang</strain>
    </source>
</reference>
<dbReference type="EMBL" id="CM042050">
    <property type="protein sequence ID" value="KAI3733896.1"/>
    <property type="molecule type" value="Genomic_DNA"/>
</dbReference>
<keyword evidence="2" id="KW-1185">Reference proteome</keyword>
<gene>
    <name evidence="1" type="ORF">L6452_13354</name>
</gene>
<evidence type="ECO:0000313" key="1">
    <source>
        <dbReference type="EMBL" id="KAI3733896.1"/>
    </source>
</evidence>
<reference evidence="1 2" key="2">
    <citation type="journal article" date="2022" name="Mol. Ecol. Resour.">
        <title>The genomes of chicory, endive, great burdock and yacon provide insights into Asteraceae paleo-polyploidization history and plant inulin production.</title>
        <authorList>
            <person name="Fan W."/>
            <person name="Wang S."/>
            <person name="Wang H."/>
            <person name="Wang A."/>
            <person name="Jiang F."/>
            <person name="Liu H."/>
            <person name="Zhao H."/>
            <person name="Xu D."/>
            <person name="Zhang Y."/>
        </authorList>
    </citation>
    <scope>NUCLEOTIDE SEQUENCE [LARGE SCALE GENOMIC DNA]</scope>
    <source>
        <strain evidence="2">cv. Niubang</strain>
    </source>
</reference>
<name>A0ACB9CHZ9_ARCLA</name>
<sequence length="87" mass="10175">METRLNLPAKPLLRLLLRQIIRGISKRLEFVHLFTLFFQKLGCPSCLKINLTLELPAKMAETLLEILQNSCTIEEIHLHKKQSQVYF</sequence>
<proteinExistence type="predicted"/>
<accession>A0ACB9CHZ9</accession>
<evidence type="ECO:0000313" key="2">
    <source>
        <dbReference type="Proteomes" id="UP001055879"/>
    </source>
</evidence>
<dbReference type="Proteomes" id="UP001055879">
    <property type="component" value="Linkage Group LG04"/>
</dbReference>